<evidence type="ECO:0000313" key="3">
    <source>
        <dbReference type="Proteomes" id="UP001322744"/>
    </source>
</evidence>
<keyword evidence="3" id="KW-1185">Reference proteome</keyword>
<feature type="region of interest" description="Disordered" evidence="1">
    <location>
        <begin position="37"/>
        <end position="66"/>
    </location>
</feature>
<evidence type="ECO:0000313" key="2">
    <source>
        <dbReference type="EMBL" id="WPX08975.1"/>
    </source>
</evidence>
<sequence>MLDNMAQILRQRNAFRPIIITEDKVGTVTVHYGPSLPSGGIVAPTVGDAPSDPETYHNNSQNPENF</sequence>
<organism evidence="2 3">
    <name type="scientific">Anaerocellum danielii</name>
    <dbReference type="NCBI Taxonomy" id="1387557"/>
    <lineage>
        <taxon>Bacteria</taxon>
        <taxon>Bacillati</taxon>
        <taxon>Bacillota</taxon>
        <taxon>Bacillota incertae sedis</taxon>
        <taxon>Caldicellulosiruptorales</taxon>
        <taxon>Caldicellulosiruptoraceae</taxon>
        <taxon>Anaerocellum</taxon>
    </lineage>
</organism>
<gene>
    <name evidence="2" type="ORF">SOJ16_000142</name>
</gene>
<accession>A0ABZ0U5G9</accession>
<feature type="compositionally biased region" description="Polar residues" evidence="1">
    <location>
        <begin position="56"/>
        <end position="66"/>
    </location>
</feature>
<protein>
    <submittedName>
        <fullName evidence="2">Uncharacterized protein</fullName>
    </submittedName>
</protein>
<evidence type="ECO:0000256" key="1">
    <source>
        <dbReference type="SAM" id="MobiDB-lite"/>
    </source>
</evidence>
<dbReference type="EMBL" id="CP139957">
    <property type="protein sequence ID" value="WPX08975.1"/>
    <property type="molecule type" value="Genomic_DNA"/>
</dbReference>
<proteinExistence type="predicted"/>
<dbReference type="Proteomes" id="UP001322744">
    <property type="component" value="Chromosome"/>
</dbReference>
<reference evidence="2 3" key="1">
    <citation type="submission" date="2023-12" db="EMBL/GenBank/DDBJ databases">
        <authorList>
            <person name="Manesh M.J.H."/>
            <person name="Bing R.G."/>
            <person name="Willard D.J."/>
            <person name="Kelly R.M."/>
        </authorList>
    </citation>
    <scope>NUCLEOTIDE SEQUENCE [LARGE SCALE GENOMIC DNA]</scope>
    <source>
        <strain evidence="2 3">DSM 8977</strain>
    </source>
</reference>
<name>A0ABZ0U5G9_9FIRM</name>